<dbReference type="PANTHER" id="PTHR35186">
    <property type="entry name" value="ANK_REP_REGION DOMAIN-CONTAINING PROTEIN"/>
    <property type="match status" value="1"/>
</dbReference>
<name>A0A6A6EBS7_9PEZI</name>
<reference evidence="3" key="1">
    <citation type="journal article" date="2020" name="Stud. Mycol.">
        <title>101 Dothideomycetes genomes: a test case for predicting lifestyles and emergence of pathogens.</title>
        <authorList>
            <person name="Haridas S."/>
            <person name="Albert R."/>
            <person name="Binder M."/>
            <person name="Bloem J."/>
            <person name="Labutti K."/>
            <person name="Salamov A."/>
            <person name="Andreopoulos B."/>
            <person name="Baker S."/>
            <person name="Barry K."/>
            <person name="Bills G."/>
            <person name="Bluhm B."/>
            <person name="Cannon C."/>
            <person name="Castanera R."/>
            <person name="Culley D."/>
            <person name="Daum C."/>
            <person name="Ezra D."/>
            <person name="Gonzalez J."/>
            <person name="Henrissat B."/>
            <person name="Kuo A."/>
            <person name="Liang C."/>
            <person name="Lipzen A."/>
            <person name="Lutzoni F."/>
            <person name="Magnuson J."/>
            <person name="Mondo S."/>
            <person name="Nolan M."/>
            <person name="Ohm R."/>
            <person name="Pangilinan J."/>
            <person name="Park H.-J."/>
            <person name="Ramirez L."/>
            <person name="Alfaro M."/>
            <person name="Sun H."/>
            <person name="Tritt A."/>
            <person name="Yoshinaga Y."/>
            <person name="Zwiers L.-H."/>
            <person name="Turgeon B."/>
            <person name="Goodwin S."/>
            <person name="Spatafora J."/>
            <person name="Crous P."/>
            <person name="Grigoriev I."/>
        </authorList>
    </citation>
    <scope>NUCLEOTIDE SEQUENCE</scope>
    <source>
        <strain evidence="3">CBS 207.26</strain>
    </source>
</reference>
<accession>A0A6A6EBS7</accession>
<dbReference type="AlphaFoldDB" id="A0A6A6EBS7"/>
<feature type="region of interest" description="Disordered" evidence="1">
    <location>
        <begin position="539"/>
        <end position="620"/>
    </location>
</feature>
<dbReference type="Pfam" id="PF24476">
    <property type="entry name" value="DUF7580"/>
    <property type="match status" value="1"/>
</dbReference>
<feature type="compositionally biased region" description="Polar residues" evidence="1">
    <location>
        <begin position="571"/>
        <end position="584"/>
    </location>
</feature>
<evidence type="ECO:0000256" key="1">
    <source>
        <dbReference type="SAM" id="MobiDB-lite"/>
    </source>
</evidence>
<sequence length="620" mass="68827">MDKKEFEPPVESGITSTLFWAVSKIRSFTSINTSISASTPPTIGDTETKTVVNGVYPKLKALKALLENLDDTVDPVFKYGYLINLGNSKDEYKKALKETEQFNEFLASLDDAKSSGTPAQKSPVNSARVAEIDRARDASHRLFNALAHLPTECGVSHRAMLHLTGFKQRDRGSLRPAYDMFVSCCPKSLEWLESHCLISDPIDYPEATSIVELCGAVQDYRQTPKALRLILGGEHLFDARAKDGCFEYPKFRHHLSLGTLLDKGCFKSPYDGGLFTTRSKRLLVLNLARCLLCLFGSKWLQREWKASDIVFLCEPGGDHLVDMHRPYILSTLSPAVPPLREIRDSSSVPHHPAILSFAKLLVEIERGRRITKGEYELSAGRENQWLTISTILSRQLFESLTGYYMNAVKSCLDFARPAGYGSNSEVDYIYQNIVMPLEKELSHYPGAQLENAELRLLSTNLNMTSTGRPATAASMACHLPTAAITEPPSPTLQTRIVQDVRLGTLANPTETTLVLFDDNEDNGPESRINRFRASEFLDDLEDSENGSEVKIDSQTTIISSKAKPETHQSKANENSPLASPTTGKSSRRKLDHKNTKSSGSTLSIDRPTVRSRSVPPPDLE</sequence>
<keyword evidence="4" id="KW-1185">Reference proteome</keyword>
<evidence type="ECO:0000313" key="4">
    <source>
        <dbReference type="Proteomes" id="UP000800200"/>
    </source>
</evidence>
<dbReference type="OrthoDB" id="1658288at2759"/>
<dbReference type="InterPro" id="IPR056002">
    <property type="entry name" value="DUF7580"/>
</dbReference>
<protein>
    <recommendedName>
        <fullName evidence="2">DUF7580 domain-containing protein</fullName>
    </recommendedName>
</protein>
<evidence type="ECO:0000313" key="3">
    <source>
        <dbReference type="EMBL" id="KAF2189301.1"/>
    </source>
</evidence>
<gene>
    <name evidence="3" type="ORF">K469DRAFT_62782</name>
</gene>
<dbReference type="EMBL" id="ML994621">
    <property type="protein sequence ID" value="KAF2189301.1"/>
    <property type="molecule type" value="Genomic_DNA"/>
</dbReference>
<feature type="domain" description="DUF7580" evidence="2">
    <location>
        <begin position="132"/>
        <end position="443"/>
    </location>
</feature>
<dbReference type="Proteomes" id="UP000800200">
    <property type="component" value="Unassembled WGS sequence"/>
</dbReference>
<dbReference type="PANTHER" id="PTHR35186:SF4">
    <property type="entry name" value="PRION-INHIBITION AND PROPAGATION HELO DOMAIN-CONTAINING PROTEIN"/>
    <property type="match status" value="1"/>
</dbReference>
<evidence type="ECO:0000259" key="2">
    <source>
        <dbReference type="Pfam" id="PF24476"/>
    </source>
</evidence>
<organism evidence="3 4">
    <name type="scientific">Zopfia rhizophila CBS 207.26</name>
    <dbReference type="NCBI Taxonomy" id="1314779"/>
    <lineage>
        <taxon>Eukaryota</taxon>
        <taxon>Fungi</taxon>
        <taxon>Dikarya</taxon>
        <taxon>Ascomycota</taxon>
        <taxon>Pezizomycotina</taxon>
        <taxon>Dothideomycetes</taxon>
        <taxon>Dothideomycetes incertae sedis</taxon>
        <taxon>Zopfiaceae</taxon>
        <taxon>Zopfia</taxon>
    </lineage>
</organism>
<proteinExistence type="predicted"/>